<keyword evidence="2" id="KW-0547">Nucleotide-binding</keyword>
<keyword evidence="3" id="KW-0418">Kinase</keyword>
<dbReference type="PIRSF" id="PIRSF010376">
    <property type="entry name" value="IspE"/>
    <property type="match status" value="1"/>
</dbReference>
<dbReference type="NCBIfam" id="TIGR00154">
    <property type="entry name" value="ispE"/>
    <property type="match status" value="1"/>
</dbReference>
<accession>A0A382RPD3</accession>
<feature type="domain" description="GHMP kinase N-terminal" evidence="5">
    <location>
        <begin position="65"/>
        <end position="142"/>
    </location>
</feature>
<evidence type="ECO:0000313" key="6">
    <source>
        <dbReference type="EMBL" id="SVC98937.1"/>
    </source>
</evidence>
<evidence type="ECO:0000256" key="3">
    <source>
        <dbReference type="ARBA" id="ARBA00022777"/>
    </source>
</evidence>
<dbReference type="Pfam" id="PF00288">
    <property type="entry name" value="GHMP_kinases_N"/>
    <property type="match status" value="1"/>
</dbReference>
<feature type="non-terminal residue" evidence="6">
    <location>
        <position position="236"/>
    </location>
</feature>
<protein>
    <recommendedName>
        <fullName evidence="5">GHMP kinase N-terminal domain-containing protein</fullName>
    </recommendedName>
</protein>
<keyword evidence="4" id="KW-0067">ATP-binding</keyword>
<dbReference type="SUPFAM" id="SSF54211">
    <property type="entry name" value="Ribosomal protein S5 domain 2-like"/>
    <property type="match status" value="1"/>
</dbReference>
<dbReference type="AlphaFoldDB" id="A0A382RPD3"/>
<keyword evidence="1" id="KW-0808">Transferase</keyword>
<dbReference type="HAMAP" id="MF_00061">
    <property type="entry name" value="IspE"/>
    <property type="match status" value="1"/>
</dbReference>
<evidence type="ECO:0000256" key="1">
    <source>
        <dbReference type="ARBA" id="ARBA00022679"/>
    </source>
</evidence>
<dbReference type="PANTHER" id="PTHR43527:SF2">
    <property type="entry name" value="4-DIPHOSPHOCYTIDYL-2-C-METHYL-D-ERYTHRITOL KINASE, CHLOROPLASTIC"/>
    <property type="match status" value="1"/>
</dbReference>
<evidence type="ECO:0000259" key="5">
    <source>
        <dbReference type="Pfam" id="PF00288"/>
    </source>
</evidence>
<dbReference type="InterPro" id="IPR006204">
    <property type="entry name" value="GHMP_kinase_N_dom"/>
</dbReference>
<dbReference type="InterPro" id="IPR036554">
    <property type="entry name" value="GHMP_kinase_C_sf"/>
</dbReference>
<dbReference type="InterPro" id="IPR004424">
    <property type="entry name" value="IspE"/>
</dbReference>
<dbReference type="PANTHER" id="PTHR43527">
    <property type="entry name" value="4-DIPHOSPHOCYTIDYL-2-C-METHYL-D-ERYTHRITOL KINASE, CHLOROPLASTIC"/>
    <property type="match status" value="1"/>
</dbReference>
<name>A0A382RPD3_9ZZZZ</name>
<dbReference type="EMBL" id="UINC01122860">
    <property type="protein sequence ID" value="SVC98937.1"/>
    <property type="molecule type" value="Genomic_DNA"/>
</dbReference>
<dbReference type="GO" id="GO:0050515">
    <property type="term" value="F:4-(cytidine 5'-diphospho)-2-C-methyl-D-erythritol kinase activity"/>
    <property type="evidence" value="ECO:0007669"/>
    <property type="project" value="InterPro"/>
</dbReference>
<dbReference type="InterPro" id="IPR014721">
    <property type="entry name" value="Ribsml_uS5_D2-typ_fold_subgr"/>
</dbReference>
<reference evidence="6" key="1">
    <citation type="submission" date="2018-05" db="EMBL/GenBank/DDBJ databases">
        <authorList>
            <person name="Lanie J.A."/>
            <person name="Ng W.-L."/>
            <person name="Kazmierczak K.M."/>
            <person name="Andrzejewski T.M."/>
            <person name="Davidsen T.M."/>
            <person name="Wayne K.J."/>
            <person name="Tettelin H."/>
            <person name="Glass J.I."/>
            <person name="Rusch D."/>
            <person name="Podicherti R."/>
            <person name="Tsui H.-C.T."/>
            <person name="Winkler M.E."/>
        </authorList>
    </citation>
    <scope>NUCLEOTIDE SEQUENCE</scope>
</reference>
<gene>
    <name evidence="6" type="ORF">METZ01_LOCUS351791</name>
</gene>
<evidence type="ECO:0000256" key="2">
    <source>
        <dbReference type="ARBA" id="ARBA00022741"/>
    </source>
</evidence>
<sequence length="236" mass="25148">MSGCSVVAHGKLNLGLRVLGRRQDGYHDLASLFQTVDLADNVTLTPSAQLSLQCDDGDVPPETQNLAWRAADLYLREAGGKPVHIDLVKRIPMGAGLGGGSADAAAVLRGLNRLASRPLAADQLGHLGAQLGSDVPFSIQGGTMVVEGRGDRLTPVEWDPEGLELHYLLVDPGTQVSTPWAFSQLGRGISSQNTVLSNSDPYLSFLNSARGGRVPVRRLLEVIVNDFQPVVERAKP</sequence>
<organism evidence="6">
    <name type="scientific">marine metagenome</name>
    <dbReference type="NCBI Taxonomy" id="408172"/>
    <lineage>
        <taxon>unclassified sequences</taxon>
        <taxon>metagenomes</taxon>
        <taxon>ecological metagenomes</taxon>
    </lineage>
</organism>
<evidence type="ECO:0000256" key="4">
    <source>
        <dbReference type="ARBA" id="ARBA00022840"/>
    </source>
</evidence>
<dbReference type="Gene3D" id="3.30.230.10">
    <property type="match status" value="1"/>
</dbReference>
<dbReference type="GO" id="GO:0005524">
    <property type="term" value="F:ATP binding"/>
    <property type="evidence" value="ECO:0007669"/>
    <property type="project" value="UniProtKB-KW"/>
</dbReference>
<dbReference type="InterPro" id="IPR020568">
    <property type="entry name" value="Ribosomal_Su5_D2-typ_SF"/>
</dbReference>
<dbReference type="GO" id="GO:0016114">
    <property type="term" value="P:terpenoid biosynthetic process"/>
    <property type="evidence" value="ECO:0007669"/>
    <property type="project" value="InterPro"/>
</dbReference>
<proteinExistence type="inferred from homology"/>
<dbReference type="Gene3D" id="3.30.70.890">
    <property type="entry name" value="GHMP kinase, C-terminal domain"/>
    <property type="match status" value="1"/>
</dbReference>